<evidence type="ECO:0000256" key="3">
    <source>
        <dbReference type="ARBA" id="ARBA00022763"/>
    </source>
</evidence>
<dbReference type="Pfam" id="PF11967">
    <property type="entry name" value="RecO_N"/>
    <property type="match status" value="1"/>
</dbReference>
<accession>A0A2T4JBX9</accession>
<evidence type="ECO:0000313" key="10">
    <source>
        <dbReference type="Proteomes" id="UP000241362"/>
    </source>
</evidence>
<comment type="caution">
    <text evidence="9">The sequence shown here is derived from an EMBL/GenBank/DDBJ whole genome shotgun (WGS) entry which is preliminary data.</text>
</comment>
<evidence type="ECO:0000256" key="1">
    <source>
        <dbReference type="ARBA" id="ARBA00007452"/>
    </source>
</evidence>
<evidence type="ECO:0000313" key="9">
    <source>
        <dbReference type="EMBL" id="PTE15412.1"/>
    </source>
</evidence>
<dbReference type="Gene3D" id="1.20.1440.120">
    <property type="entry name" value="Recombination protein O, C-terminal domain"/>
    <property type="match status" value="1"/>
</dbReference>
<evidence type="ECO:0000256" key="5">
    <source>
        <dbReference type="ARBA" id="ARBA00023204"/>
    </source>
</evidence>
<gene>
    <name evidence="7" type="primary">recO</name>
    <name evidence="9" type="ORF">C5F44_06345</name>
</gene>
<name>A0A2T4JBX9_FUSBL</name>
<dbReference type="GO" id="GO:0006310">
    <property type="term" value="P:DNA recombination"/>
    <property type="evidence" value="ECO:0007669"/>
    <property type="project" value="UniProtKB-UniRule"/>
</dbReference>
<dbReference type="Gene3D" id="2.40.50.140">
    <property type="entry name" value="Nucleic acid-binding proteins"/>
    <property type="match status" value="1"/>
</dbReference>
<comment type="similarity">
    <text evidence="1 7">Belongs to the RecO family.</text>
</comment>
<dbReference type="Pfam" id="PF02565">
    <property type="entry name" value="RecO_C"/>
    <property type="match status" value="1"/>
</dbReference>
<keyword evidence="3 7" id="KW-0227">DNA damage</keyword>
<keyword evidence="4 7" id="KW-0233">DNA recombination</keyword>
<evidence type="ECO:0000256" key="4">
    <source>
        <dbReference type="ARBA" id="ARBA00023172"/>
    </source>
</evidence>
<evidence type="ECO:0000256" key="7">
    <source>
        <dbReference type="HAMAP-Rule" id="MF_00201"/>
    </source>
</evidence>
<dbReference type="GO" id="GO:0043590">
    <property type="term" value="C:bacterial nucleoid"/>
    <property type="evidence" value="ECO:0007669"/>
    <property type="project" value="TreeGrafter"/>
</dbReference>
<sequence length="239" mass="25643">MEWREEGLLIAMRPHGETAAIIEVFTRGHGRHAGVVRGGASRRMAAHLQPGTQVMADWHARLGEHIGTFTIEPLKSRAHVLGDRLALAGLSAVCALLHTTLPERAPCPALWLATMPLMDALGETDWASAYLRWELRLLEELGYGLDLSSCAVTGATEGLAFVSPRTGRAVTQAGAGDWAEKLFPLPEGMAGQGPLAPQAVVQGLAITGHFLTRELVETHHGRPLPEARGRLLDLLARAG</sequence>
<dbReference type="HAMAP" id="MF_00201">
    <property type="entry name" value="RecO"/>
    <property type="match status" value="1"/>
</dbReference>
<organism evidence="9 10">
    <name type="scientific">Fuscovulum blasticum DSM 2131</name>
    <dbReference type="NCBI Taxonomy" id="1188250"/>
    <lineage>
        <taxon>Bacteria</taxon>
        <taxon>Pseudomonadati</taxon>
        <taxon>Pseudomonadota</taxon>
        <taxon>Alphaproteobacteria</taxon>
        <taxon>Rhodobacterales</taxon>
        <taxon>Paracoccaceae</taxon>
        <taxon>Pseudogemmobacter</taxon>
    </lineage>
</organism>
<dbReference type="SUPFAM" id="SSF57863">
    <property type="entry name" value="ArfGap/RecO-like zinc finger"/>
    <property type="match status" value="1"/>
</dbReference>
<dbReference type="InterPro" id="IPR037278">
    <property type="entry name" value="ARFGAP/RecO"/>
</dbReference>
<evidence type="ECO:0000259" key="8">
    <source>
        <dbReference type="Pfam" id="PF11967"/>
    </source>
</evidence>
<proteinExistence type="inferred from homology"/>
<protein>
    <recommendedName>
        <fullName evidence="2 7">DNA repair protein RecO</fullName>
    </recommendedName>
    <alternativeName>
        <fullName evidence="6 7">Recombination protein O</fullName>
    </alternativeName>
</protein>
<dbReference type="AlphaFoldDB" id="A0A2T4JBX9"/>
<evidence type="ECO:0000256" key="6">
    <source>
        <dbReference type="ARBA" id="ARBA00033409"/>
    </source>
</evidence>
<dbReference type="InterPro" id="IPR003717">
    <property type="entry name" value="RecO"/>
</dbReference>
<dbReference type="SUPFAM" id="SSF50249">
    <property type="entry name" value="Nucleic acid-binding proteins"/>
    <property type="match status" value="1"/>
</dbReference>
<dbReference type="Proteomes" id="UP000241362">
    <property type="component" value="Unassembled WGS sequence"/>
</dbReference>
<dbReference type="RefSeq" id="WP_107672661.1">
    <property type="nucleotide sequence ID" value="NZ_PZKE01000004.1"/>
</dbReference>
<keyword evidence="5 7" id="KW-0234">DNA repair</keyword>
<keyword evidence="10" id="KW-1185">Reference proteome</keyword>
<evidence type="ECO:0000256" key="2">
    <source>
        <dbReference type="ARBA" id="ARBA00021310"/>
    </source>
</evidence>
<dbReference type="GO" id="GO:0006302">
    <property type="term" value="P:double-strand break repair"/>
    <property type="evidence" value="ECO:0007669"/>
    <property type="project" value="TreeGrafter"/>
</dbReference>
<feature type="domain" description="DNA replication/recombination mediator RecO N-terminal" evidence="8">
    <location>
        <begin position="1"/>
        <end position="75"/>
    </location>
</feature>
<dbReference type="InterPro" id="IPR012340">
    <property type="entry name" value="NA-bd_OB-fold"/>
</dbReference>
<dbReference type="InterPro" id="IPR042242">
    <property type="entry name" value="RecO_C"/>
</dbReference>
<dbReference type="InterPro" id="IPR022572">
    <property type="entry name" value="DNA_rep/recomb_RecO_N"/>
</dbReference>
<comment type="function">
    <text evidence="7">Involved in DNA repair and RecF pathway recombination.</text>
</comment>
<dbReference type="PANTHER" id="PTHR33991:SF1">
    <property type="entry name" value="DNA REPAIR PROTEIN RECO"/>
    <property type="match status" value="1"/>
</dbReference>
<dbReference type="PANTHER" id="PTHR33991">
    <property type="entry name" value="DNA REPAIR PROTEIN RECO"/>
    <property type="match status" value="1"/>
</dbReference>
<dbReference type="NCBIfam" id="TIGR00613">
    <property type="entry name" value="reco"/>
    <property type="match status" value="1"/>
</dbReference>
<dbReference type="EMBL" id="PZKE01000004">
    <property type="protein sequence ID" value="PTE15412.1"/>
    <property type="molecule type" value="Genomic_DNA"/>
</dbReference>
<reference evidence="9 10" key="1">
    <citation type="submission" date="2018-03" db="EMBL/GenBank/DDBJ databases">
        <title>Rhodobacter blasticus.</title>
        <authorList>
            <person name="Meyer T.E."/>
            <person name="Miller S."/>
            <person name="Lodha T."/>
            <person name="Gandham S."/>
            <person name="Chintalapati S."/>
            <person name="Chintalapati V.R."/>
        </authorList>
    </citation>
    <scope>NUCLEOTIDE SEQUENCE [LARGE SCALE GENOMIC DNA]</scope>
    <source>
        <strain evidence="9 10">DSM 2131</strain>
    </source>
</reference>